<evidence type="ECO:0000313" key="6">
    <source>
        <dbReference type="Proteomes" id="UP000030745"/>
    </source>
</evidence>
<name>A0A067BFC6_SAPPC</name>
<dbReference type="Pfam" id="PF00066">
    <property type="entry name" value="Notch"/>
    <property type="match status" value="1"/>
</dbReference>
<proteinExistence type="predicted"/>
<protein>
    <recommendedName>
        <fullName evidence="4">LNR domain-containing protein</fullName>
    </recommendedName>
</protein>
<evidence type="ECO:0000256" key="3">
    <source>
        <dbReference type="ARBA" id="ARBA00023180"/>
    </source>
</evidence>
<keyword evidence="6" id="KW-1185">Reference proteome</keyword>
<dbReference type="InterPro" id="IPR000800">
    <property type="entry name" value="Notch_dom"/>
</dbReference>
<evidence type="ECO:0000313" key="5">
    <source>
        <dbReference type="EMBL" id="KDO16828.1"/>
    </source>
</evidence>
<reference evidence="5 6" key="1">
    <citation type="journal article" date="2013" name="PLoS Genet.">
        <title>Distinctive expansion of potential virulence genes in the genome of the oomycete fish pathogen Saprolegnia parasitica.</title>
        <authorList>
            <person name="Jiang R.H."/>
            <person name="de Bruijn I."/>
            <person name="Haas B.J."/>
            <person name="Belmonte R."/>
            <person name="Lobach L."/>
            <person name="Christie J."/>
            <person name="van den Ackerveken G."/>
            <person name="Bottin A."/>
            <person name="Bulone V."/>
            <person name="Diaz-Moreno S.M."/>
            <person name="Dumas B."/>
            <person name="Fan L."/>
            <person name="Gaulin E."/>
            <person name="Govers F."/>
            <person name="Grenville-Briggs L.J."/>
            <person name="Horner N.R."/>
            <person name="Levin J.Z."/>
            <person name="Mammella M."/>
            <person name="Meijer H.J."/>
            <person name="Morris P."/>
            <person name="Nusbaum C."/>
            <person name="Oome S."/>
            <person name="Phillips A.J."/>
            <person name="van Rooyen D."/>
            <person name="Rzeszutek E."/>
            <person name="Saraiva M."/>
            <person name="Secombes C.J."/>
            <person name="Seidl M.F."/>
            <person name="Snel B."/>
            <person name="Stassen J.H."/>
            <person name="Sykes S."/>
            <person name="Tripathy S."/>
            <person name="van den Berg H."/>
            <person name="Vega-Arreguin J.C."/>
            <person name="Wawra S."/>
            <person name="Young S.K."/>
            <person name="Zeng Q."/>
            <person name="Dieguez-Uribeondo J."/>
            <person name="Russ C."/>
            <person name="Tyler B.M."/>
            <person name="van West P."/>
        </authorList>
    </citation>
    <scope>NUCLEOTIDE SEQUENCE [LARGE SCALE GENOMIC DNA]</scope>
    <source>
        <strain evidence="5 6">CBS 223.65</strain>
    </source>
</reference>
<dbReference type="KEGG" id="spar:SPRG_17690"/>
<dbReference type="EMBL" id="KK583909">
    <property type="protein sequence ID" value="KDO16828.1"/>
    <property type="molecule type" value="Genomic_DNA"/>
</dbReference>
<dbReference type="SUPFAM" id="SSF52058">
    <property type="entry name" value="L domain-like"/>
    <property type="match status" value="1"/>
</dbReference>
<dbReference type="Gene3D" id="3.30.300.320">
    <property type="match status" value="1"/>
</dbReference>
<dbReference type="RefSeq" id="XP_012212466.1">
    <property type="nucleotide sequence ID" value="XM_012357076.1"/>
</dbReference>
<sequence length="244" mass="27147">MARMINLYSITLQRTNTVRWDISPDALPASLFAIFLCHLYLPSVPTVLQRFSGNVQYVFLRNVSLYANASLPAAFQSLVMLEVSNASLDRMPLLLAPQMTNVNFQNNVIVDLPTNIPAVGLLNLVNNSIAHVPASIVDLVGPYQTLHLEGNPITSLPIELDVTWLFTGRLVIRHTPLCDRLWARPDAIGLAPLERAIFEARDTICRPQCNVGCYDSLIGNTNCNIECMTPSCNWDDGDCDRFVF</sequence>
<accession>A0A067BFC6</accession>
<dbReference type="VEuPathDB" id="FungiDB:SPRG_17690"/>
<gene>
    <name evidence="5" type="ORF">SPRG_17690</name>
</gene>
<dbReference type="Proteomes" id="UP000030745">
    <property type="component" value="Unassembled WGS sequence"/>
</dbReference>
<keyword evidence="3" id="KW-0325">Glycoprotein</keyword>
<keyword evidence="1" id="KW-0677">Repeat</keyword>
<dbReference type="Gene3D" id="3.80.10.10">
    <property type="entry name" value="Ribonuclease Inhibitor"/>
    <property type="match status" value="1"/>
</dbReference>
<evidence type="ECO:0000256" key="2">
    <source>
        <dbReference type="ARBA" id="ARBA00023157"/>
    </source>
</evidence>
<evidence type="ECO:0000256" key="1">
    <source>
        <dbReference type="ARBA" id="ARBA00022737"/>
    </source>
</evidence>
<dbReference type="AlphaFoldDB" id="A0A067BFC6"/>
<dbReference type="OrthoDB" id="1055097at2759"/>
<evidence type="ECO:0000259" key="4">
    <source>
        <dbReference type="Pfam" id="PF00066"/>
    </source>
</evidence>
<keyword evidence="2" id="KW-1015">Disulfide bond</keyword>
<dbReference type="GeneID" id="24139220"/>
<dbReference type="InterPro" id="IPR032675">
    <property type="entry name" value="LRR_dom_sf"/>
</dbReference>
<feature type="domain" description="LNR" evidence="4">
    <location>
        <begin position="207"/>
        <end position="240"/>
    </location>
</feature>
<organism evidence="5 6">
    <name type="scientific">Saprolegnia parasitica (strain CBS 223.65)</name>
    <dbReference type="NCBI Taxonomy" id="695850"/>
    <lineage>
        <taxon>Eukaryota</taxon>
        <taxon>Sar</taxon>
        <taxon>Stramenopiles</taxon>
        <taxon>Oomycota</taxon>
        <taxon>Saprolegniomycetes</taxon>
        <taxon>Saprolegniales</taxon>
        <taxon>Saprolegniaceae</taxon>
        <taxon>Saprolegnia</taxon>
    </lineage>
</organism>